<feature type="compositionally biased region" description="Basic residues" evidence="1">
    <location>
        <begin position="97"/>
        <end position="118"/>
    </location>
</feature>
<proteinExistence type="predicted"/>
<dbReference type="Proteomes" id="UP001341840">
    <property type="component" value="Unassembled WGS sequence"/>
</dbReference>
<accession>A0ABU6W4W8</accession>
<sequence>MDDGQEASVTPDNENLDHDLDGDQVGPETGNSGRRVFVGLGDDQSKQTQEMRHWMRSVEERLAQKSSTKRGRSRAPVPGNVTCGGGHDPRKGEALPPRRRRSPSPRRRRSPTPGRRRRPSPDYHDDGWEQGIVGRTPFAPHILRV</sequence>
<name>A0ABU6W4W8_9FABA</name>
<feature type="compositionally biased region" description="Basic and acidic residues" evidence="1">
    <location>
        <begin position="43"/>
        <end position="63"/>
    </location>
</feature>
<reference evidence="2 3" key="1">
    <citation type="journal article" date="2023" name="Plants (Basel)">
        <title>Bridging the Gap: Combining Genomics and Transcriptomics Approaches to Understand Stylosanthes scabra, an Orphan Legume from the Brazilian Caatinga.</title>
        <authorList>
            <person name="Ferreira-Neto J.R.C."/>
            <person name="da Silva M.D."/>
            <person name="Binneck E."/>
            <person name="de Melo N.F."/>
            <person name="da Silva R.H."/>
            <person name="de Melo A.L.T.M."/>
            <person name="Pandolfi V."/>
            <person name="Bustamante F.O."/>
            <person name="Brasileiro-Vidal A.C."/>
            <person name="Benko-Iseppon A.M."/>
        </authorList>
    </citation>
    <scope>NUCLEOTIDE SEQUENCE [LARGE SCALE GENOMIC DNA]</scope>
    <source>
        <tissue evidence="2">Leaves</tissue>
    </source>
</reference>
<evidence type="ECO:0000313" key="2">
    <source>
        <dbReference type="EMBL" id="MED6180190.1"/>
    </source>
</evidence>
<dbReference type="EMBL" id="JASCZI010181260">
    <property type="protein sequence ID" value="MED6180190.1"/>
    <property type="molecule type" value="Genomic_DNA"/>
</dbReference>
<protein>
    <submittedName>
        <fullName evidence="2">Uncharacterized protein</fullName>
    </submittedName>
</protein>
<gene>
    <name evidence="2" type="ORF">PIB30_008048</name>
</gene>
<keyword evidence="3" id="KW-1185">Reference proteome</keyword>
<comment type="caution">
    <text evidence="2">The sequence shown here is derived from an EMBL/GenBank/DDBJ whole genome shotgun (WGS) entry which is preliminary data.</text>
</comment>
<feature type="region of interest" description="Disordered" evidence="1">
    <location>
        <begin position="1"/>
        <end position="145"/>
    </location>
</feature>
<evidence type="ECO:0000313" key="3">
    <source>
        <dbReference type="Proteomes" id="UP001341840"/>
    </source>
</evidence>
<organism evidence="2 3">
    <name type="scientific">Stylosanthes scabra</name>
    <dbReference type="NCBI Taxonomy" id="79078"/>
    <lineage>
        <taxon>Eukaryota</taxon>
        <taxon>Viridiplantae</taxon>
        <taxon>Streptophyta</taxon>
        <taxon>Embryophyta</taxon>
        <taxon>Tracheophyta</taxon>
        <taxon>Spermatophyta</taxon>
        <taxon>Magnoliopsida</taxon>
        <taxon>eudicotyledons</taxon>
        <taxon>Gunneridae</taxon>
        <taxon>Pentapetalae</taxon>
        <taxon>rosids</taxon>
        <taxon>fabids</taxon>
        <taxon>Fabales</taxon>
        <taxon>Fabaceae</taxon>
        <taxon>Papilionoideae</taxon>
        <taxon>50 kb inversion clade</taxon>
        <taxon>dalbergioids sensu lato</taxon>
        <taxon>Dalbergieae</taxon>
        <taxon>Pterocarpus clade</taxon>
        <taxon>Stylosanthes</taxon>
    </lineage>
</organism>
<evidence type="ECO:0000256" key="1">
    <source>
        <dbReference type="SAM" id="MobiDB-lite"/>
    </source>
</evidence>